<dbReference type="SUPFAM" id="SSF82199">
    <property type="entry name" value="SET domain"/>
    <property type="match status" value="1"/>
</dbReference>
<dbReference type="InterPro" id="IPR053185">
    <property type="entry name" value="SET_domain_protein"/>
</dbReference>
<dbReference type="EMBL" id="JAATWM020000034">
    <property type="protein sequence ID" value="KAF9873006.1"/>
    <property type="molecule type" value="Genomic_DNA"/>
</dbReference>
<sequence length="409" mass="46330">MDWKQFIYMKWFTPHILRGLVFIEGLFNWHPDGPERPALHPALCPSTSVNGTSSIYHTNTSTSEGPWAPWTHKPKCFAASADPGIKFCVYTKSDYGTNGISILTKSRLMDASLWSCNEDKVPLLYVPPSQHLDKAKPYKVVDIEGKGKGTVATRPIRSGEVIMTDHVSLLVDKSVNNWLTEEQGIDLLNTAIAQFPNPEVLTDLHRIETDASGYNTVMDLMESNAFGINIRMPNRAVLPAISRINHDCHANAYLRLLRSKLAGTILAQRDIAEGEEITISYISPELTRERRRKMLKKEFGFECSCAKCAAPAEEIAASDDRRKRLRELEYEADDAWEENRTAEAVGLMEQGFGFLREEDLMMGAGWRYGYMVKLHSELGQKNEAEKYQKLEDEWQETYLGGDPDTYIRV</sequence>
<gene>
    <name evidence="2" type="ORF">CkaCkLH20_09516</name>
</gene>
<dbReference type="AlphaFoldDB" id="A0A9P6I2X4"/>
<dbReference type="OrthoDB" id="438641at2759"/>
<name>A0A9P6I2X4_9PEZI</name>
<dbReference type="CDD" id="cd20071">
    <property type="entry name" value="SET_SMYD"/>
    <property type="match status" value="1"/>
</dbReference>
<accession>A0A9P6I2X4</accession>
<comment type="caution">
    <text evidence="2">The sequence shown here is derived from an EMBL/GenBank/DDBJ whole genome shotgun (WGS) entry which is preliminary data.</text>
</comment>
<reference evidence="2" key="2">
    <citation type="submission" date="2020-11" db="EMBL/GenBank/DDBJ databases">
        <title>Whole genome sequencing of Colletotrichum sp.</title>
        <authorList>
            <person name="Li H."/>
        </authorList>
    </citation>
    <scope>NUCLEOTIDE SEQUENCE</scope>
    <source>
        <strain evidence="2">CkLH20</strain>
    </source>
</reference>
<dbReference type="Gene3D" id="2.170.270.10">
    <property type="entry name" value="SET domain"/>
    <property type="match status" value="1"/>
</dbReference>
<reference evidence="2" key="1">
    <citation type="submission" date="2020-03" db="EMBL/GenBank/DDBJ databases">
        <authorList>
            <person name="He L."/>
        </authorList>
    </citation>
    <scope>NUCLEOTIDE SEQUENCE</scope>
    <source>
        <strain evidence="2">CkLH20</strain>
    </source>
</reference>
<dbReference type="InterPro" id="IPR046341">
    <property type="entry name" value="SET_dom_sf"/>
</dbReference>
<dbReference type="Pfam" id="PF00856">
    <property type="entry name" value="SET"/>
    <property type="match status" value="1"/>
</dbReference>
<dbReference type="PANTHER" id="PTHR47332">
    <property type="entry name" value="SET DOMAIN-CONTAINING PROTEIN 5"/>
    <property type="match status" value="1"/>
</dbReference>
<evidence type="ECO:0000313" key="2">
    <source>
        <dbReference type="EMBL" id="KAF9873006.1"/>
    </source>
</evidence>
<organism evidence="2 3">
    <name type="scientific">Colletotrichum karsti</name>
    <dbReference type="NCBI Taxonomy" id="1095194"/>
    <lineage>
        <taxon>Eukaryota</taxon>
        <taxon>Fungi</taxon>
        <taxon>Dikarya</taxon>
        <taxon>Ascomycota</taxon>
        <taxon>Pezizomycotina</taxon>
        <taxon>Sordariomycetes</taxon>
        <taxon>Hypocreomycetidae</taxon>
        <taxon>Glomerellales</taxon>
        <taxon>Glomerellaceae</taxon>
        <taxon>Colletotrichum</taxon>
        <taxon>Colletotrichum boninense species complex</taxon>
    </lineage>
</organism>
<protein>
    <recommendedName>
        <fullName evidence="1">SET domain-containing protein</fullName>
    </recommendedName>
</protein>
<keyword evidence="3" id="KW-1185">Reference proteome</keyword>
<dbReference type="SMART" id="SM00317">
    <property type="entry name" value="SET"/>
    <property type="match status" value="1"/>
</dbReference>
<feature type="domain" description="SET" evidence="1">
    <location>
        <begin position="136"/>
        <end position="282"/>
    </location>
</feature>
<evidence type="ECO:0000259" key="1">
    <source>
        <dbReference type="PROSITE" id="PS50280"/>
    </source>
</evidence>
<dbReference type="GeneID" id="62165305"/>
<dbReference type="PANTHER" id="PTHR47332:SF6">
    <property type="entry name" value="SET DOMAIN-CONTAINING PROTEIN"/>
    <property type="match status" value="1"/>
</dbReference>
<dbReference type="PROSITE" id="PS50280">
    <property type="entry name" value="SET"/>
    <property type="match status" value="1"/>
</dbReference>
<evidence type="ECO:0000313" key="3">
    <source>
        <dbReference type="Proteomes" id="UP000781932"/>
    </source>
</evidence>
<dbReference type="InterPro" id="IPR001214">
    <property type="entry name" value="SET_dom"/>
</dbReference>
<dbReference type="Proteomes" id="UP000781932">
    <property type="component" value="Unassembled WGS sequence"/>
</dbReference>
<proteinExistence type="predicted"/>
<dbReference type="RefSeq" id="XP_038742467.1">
    <property type="nucleotide sequence ID" value="XM_038892231.1"/>
</dbReference>